<dbReference type="InterPro" id="IPR017905">
    <property type="entry name" value="ERV/ALR_sulphydryl_oxidase"/>
</dbReference>
<dbReference type="EMBL" id="MN740125">
    <property type="protein sequence ID" value="QHT88866.1"/>
    <property type="molecule type" value="Genomic_DNA"/>
</dbReference>
<keyword evidence="5" id="KW-0560">Oxidoreductase</keyword>
<comment type="cofactor">
    <cofactor evidence="1">
        <name>FAD</name>
        <dbReference type="ChEBI" id="CHEBI:57692"/>
    </cofactor>
</comment>
<dbReference type="SUPFAM" id="SSF69000">
    <property type="entry name" value="FAD-dependent thiol oxidase"/>
    <property type="match status" value="1"/>
</dbReference>
<dbReference type="Pfam" id="PF04777">
    <property type="entry name" value="Evr1_Alr"/>
    <property type="match status" value="1"/>
</dbReference>
<evidence type="ECO:0000313" key="8">
    <source>
        <dbReference type="EMBL" id="QHT88866.1"/>
    </source>
</evidence>
<dbReference type="Gene3D" id="1.20.120.310">
    <property type="entry name" value="ERV/ALR sulfhydryl oxidase domain"/>
    <property type="match status" value="1"/>
</dbReference>
<keyword evidence="3" id="KW-0285">Flavoprotein</keyword>
<evidence type="ECO:0000256" key="6">
    <source>
        <dbReference type="ARBA" id="ARBA00023157"/>
    </source>
</evidence>
<feature type="domain" description="ERV/ALR sulfhydryl oxidase" evidence="7">
    <location>
        <begin position="1"/>
        <end position="102"/>
    </location>
</feature>
<protein>
    <recommendedName>
        <fullName evidence="2">thiol oxidase</fullName>
        <ecNumber evidence="2">1.8.3.2</ecNumber>
    </recommendedName>
</protein>
<proteinExistence type="predicted"/>
<keyword evidence="4" id="KW-0274">FAD</keyword>
<evidence type="ECO:0000256" key="2">
    <source>
        <dbReference type="ARBA" id="ARBA00012512"/>
    </source>
</evidence>
<evidence type="ECO:0000256" key="5">
    <source>
        <dbReference type="ARBA" id="ARBA00023002"/>
    </source>
</evidence>
<dbReference type="GO" id="GO:0016972">
    <property type="term" value="F:thiol oxidase activity"/>
    <property type="evidence" value="ECO:0007669"/>
    <property type="project" value="UniProtKB-EC"/>
</dbReference>
<evidence type="ECO:0000256" key="4">
    <source>
        <dbReference type="ARBA" id="ARBA00022827"/>
    </source>
</evidence>
<name>A0A6C0I951_9ZZZZ</name>
<dbReference type="AlphaFoldDB" id="A0A6C0I951"/>
<reference evidence="8" key="1">
    <citation type="journal article" date="2020" name="Nature">
        <title>Giant virus diversity and host interactions through global metagenomics.</title>
        <authorList>
            <person name="Schulz F."/>
            <person name="Roux S."/>
            <person name="Paez-Espino D."/>
            <person name="Jungbluth S."/>
            <person name="Walsh D.A."/>
            <person name="Denef V.J."/>
            <person name="McMahon K.D."/>
            <person name="Konstantinidis K.T."/>
            <person name="Eloe-Fadrosh E.A."/>
            <person name="Kyrpides N.C."/>
            <person name="Woyke T."/>
        </authorList>
    </citation>
    <scope>NUCLEOTIDE SEQUENCE</scope>
    <source>
        <strain evidence="8">GVMAG-M-3300023184-51</strain>
    </source>
</reference>
<dbReference type="InterPro" id="IPR036774">
    <property type="entry name" value="ERV/ALR_sulphydryl_oxid_sf"/>
</dbReference>
<dbReference type="PROSITE" id="PS51324">
    <property type="entry name" value="ERV_ALR"/>
    <property type="match status" value="1"/>
</dbReference>
<accession>A0A6C0I951</accession>
<evidence type="ECO:0000256" key="1">
    <source>
        <dbReference type="ARBA" id="ARBA00001974"/>
    </source>
</evidence>
<sequence length="150" mass="17660">MSPSQWGPPTWIFIHTLVAKIKDDQFPAIGQQVISHIIQICMFLPCPECSIHAKQFWTNVNTKNIQSKQDLINLIFVFHNSINKRRGVRPFKYVDLQYYDTLNLIETFNNFARNFNTNGNMKLLTESFHRGRLLQTLRVWLMSNLSKFNL</sequence>
<evidence type="ECO:0000256" key="3">
    <source>
        <dbReference type="ARBA" id="ARBA00022630"/>
    </source>
</evidence>
<evidence type="ECO:0000259" key="7">
    <source>
        <dbReference type="PROSITE" id="PS51324"/>
    </source>
</evidence>
<dbReference type="EC" id="1.8.3.2" evidence="2"/>
<keyword evidence="6" id="KW-1015">Disulfide bond</keyword>
<organism evidence="8">
    <name type="scientific">viral metagenome</name>
    <dbReference type="NCBI Taxonomy" id="1070528"/>
    <lineage>
        <taxon>unclassified sequences</taxon>
        <taxon>metagenomes</taxon>
        <taxon>organismal metagenomes</taxon>
    </lineage>
</organism>